<reference evidence="3" key="1">
    <citation type="submission" date="2023-02" db="EMBL/GenBank/DDBJ databases">
        <title>Pathogen: clinical or host-associated sample.</title>
        <authorList>
            <person name="Hergert J."/>
            <person name="Casey R."/>
            <person name="Wagner J."/>
            <person name="Young E.L."/>
            <person name="Oakeson K.F."/>
        </authorList>
    </citation>
    <scope>NUCLEOTIDE SEQUENCE</scope>
    <source>
        <strain evidence="3">2022CK-00830</strain>
    </source>
</reference>
<dbReference type="EMBL" id="CP118101">
    <property type="protein sequence ID" value="WDH83204.1"/>
    <property type="molecule type" value="Genomic_DNA"/>
</dbReference>
<dbReference type="InterPro" id="IPR029016">
    <property type="entry name" value="GAF-like_dom_sf"/>
</dbReference>
<dbReference type="SUPFAM" id="SSF55781">
    <property type="entry name" value="GAF domain-like"/>
    <property type="match status" value="1"/>
</dbReference>
<dbReference type="AlphaFoldDB" id="A0AAX3N3E0"/>
<gene>
    <name evidence="3" type="ORF">PUW23_02850</name>
</gene>
<dbReference type="InterPro" id="IPR025736">
    <property type="entry name" value="PucR_C-HTH_dom"/>
</dbReference>
<dbReference type="SMART" id="SM00065">
    <property type="entry name" value="GAF"/>
    <property type="match status" value="1"/>
</dbReference>
<dbReference type="Gene3D" id="1.10.10.2840">
    <property type="entry name" value="PucR C-terminal helix-turn-helix domain"/>
    <property type="match status" value="1"/>
</dbReference>
<dbReference type="InterPro" id="IPR042070">
    <property type="entry name" value="PucR_C-HTH_sf"/>
</dbReference>
<accession>A0AAX3N3E0</accession>
<name>A0AAX3N3E0_9BACL</name>
<dbReference type="RefSeq" id="WP_205054340.1">
    <property type="nucleotide sequence ID" value="NZ_CP118101.1"/>
</dbReference>
<dbReference type="InterPro" id="IPR041522">
    <property type="entry name" value="CdaR_GGDEF"/>
</dbReference>
<protein>
    <submittedName>
        <fullName evidence="3">Helix-turn-helix domain-containing protein</fullName>
    </submittedName>
</protein>
<dbReference type="PANTHER" id="PTHR33744:SF1">
    <property type="entry name" value="DNA-BINDING TRANSCRIPTIONAL ACTIVATOR ADER"/>
    <property type="match status" value="1"/>
</dbReference>
<dbReference type="Proteomes" id="UP001220962">
    <property type="component" value="Chromosome"/>
</dbReference>
<evidence type="ECO:0000313" key="4">
    <source>
        <dbReference type="Proteomes" id="UP001220962"/>
    </source>
</evidence>
<feature type="domain" description="GAF" evidence="2">
    <location>
        <begin position="141"/>
        <end position="301"/>
    </location>
</feature>
<organism evidence="3 4">
    <name type="scientific">Paenibacillus urinalis</name>
    <dbReference type="NCBI Taxonomy" id="521520"/>
    <lineage>
        <taxon>Bacteria</taxon>
        <taxon>Bacillati</taxon>
        <taxon>Bacillota</taxon>
        <taxon>Bacilli</taxon>
        <taxon>Bacillales</taxon>
        <taxon>Paenibacillaceae</taxon>
        <taxon>Paenibacillus</taxon>
    </lineage>
</organism>
<dbReference type="PANTHER" id="PTHR33744">
    <property type="entry name" value="CARBOHYDRATE DIACID REGULATOR"/>
    <property type="match status" value="1"/>
</dbReference>
<evidence type="ECO:0000259" key="2">
    <source>
        <dbReference type="SMART" id="SM00065"/>
    </source>
</evidence>
<dbReference type="Pfam" id="PF01590">
    <property type="entry name" value="GAF"/>
    <property type="match status" value="1"/>
</dbReference>
<dbReference type="InterPro" id="IPR051448">
    <property type="entry name" value="CdaR-like_regulators"/>
</dbReference>
<evidence type="ECO:0000313" key="3">
    <source>
        <dbReference type="EMBL" id="WDH83204.1"/>
    </source>
</evidence>
<evidence type="ECO:0000256" key="1">
    <source>
        <dbReference type="ARBA" id="ARBA00006754"/>
    </source>
</evidence>
<dbReference type="InterPro" id="IPR003018">
    <property type="entry name" value="GAF"/>
</dbReference>
<dbReference type="Gene3D" id="3.30.450.40">
    <property type="match status" value="1"/>
</dbReference>
<comment type="similarity">
    <text evidence="1">Belongs to the CdaR family.</text>
</comment>
<dbReference type="Pfam" id="PF13556">
    <property type="entry name" value="HTH_30"/>
    <property type="match status" value="1"/>
</dbReference>
<dbReference type="Pfam" id="PF17853">
    <property type="entry name" value="GGDEF_2"/>
    <property type="match status" value="1"/>
</dbReference>
<proteinExistence type="inferred from homology"/>
<sequence length="695" mass="78831">MDLPQFLEKRFGDVEYGAWFYTESAGSLYLWLGTEGADRLIEKVKMNAIGLPLQQHMEKLVCRTLRVEGSTLLFIYFSPNDASEQRPMLMLIEAEDELADSELEQLELLTRMELLTIRLAKQKLDHERWLEGLRALTSSLDLNELLLHIMQNALKVIPTADCGFFMMYDEAEKRLVPRASIGIKDTIYQFQTRHSQGITGKVFTSGIGKIYTSRTALDAMDDVPKDALSYLVNAFGGDVVQVVSVIAVPVTMNRDRIGVMLVHQLQDGRRPFHDQDLLHLQGFADQAAIAISNARMYSELREANEYLVKRSDIHNVFTKLSVRQESVEVLVDQVLAMLKLPLRFVDLLLNNWHPVADDQHELSDLDLFQVFEANKAPVTITGSHEHGYYLYPVVNGPVLLGVFVIPLLRPLEPLDHIVLEQGGAIVALQLMNTHSATEMYYKRSHEFFNELVQFREPERVAAKMSNFGLPKDVPLFVSVLHLLGEHGDLKQREIFLRKLILDLEKELGHSEKLLFGSHDKVTIIAAALNIAQQKQMVERMRAAAERWARSTGKSVSGGIGSLYSGLEQVARSNDEALDALSFLLRRQKTGLTRYEDIGVNQLFLNQEPAKIGHYIESVLSPLYSRGKQQGEDLERTLKAYMAANRSASAAAEELHIHINTLYHRLHKIEELMQVSLNDPDDWLKVYLACHLSETY</sequence>